<comment type="caution">
    <text evidence="3">The sequence shown here is derived from an EMBL/GenBank/DDBJ whole genome shotgun (WGS) entry which is preliminary data.</text>
</comment>
<evidence type="ECO:0000256" key="1">
    <source>
        <dbReference type="SAM" id="MobiDB-lite"/>
    </source>
</evidence>
<feature type="compositionally biased region" description="Polar residues" evidence="1">
    <location>
        <begin position="219"/>
        <end position="228"/>
    </location>
</feature>
<keyword evidence="2" id="KW-0472">Membrane</keyword>
<proteinExistence type="predicted"/>
<keyword evidence="4" id="KW-1185">Reference proteome</keyword>
<keyword evidence="2" id="KW-0812">Transmembrane</keyword>
<accession>A0ABP9DWM1</accession>
<dbReference type="EMBL" id="BAABHQ010000001">
    <property type="protein sequence ID" value="GAA4862262.1"/>
    <property type="molecule type" value="Genomic_DNA"/>
</dbReference>
<evidence type="ECO:0000313" key="4">
    <source>
        <dbReference type="Proteomes" id="UP001500457"/>
    </source>
</evidence>
<protein>
    <submittedName>
        <fullName evidence="3">Uncharacterized protein</fullName>
    </submittedName>
</protein>
<sequence>MARSTSRLTSRRSIRVARTDGFELITAPATYPAARVAGLLIRLRVELLAVALVFAFLALAYSWLPPAAASAIIAVTVAVFVAVPVLRRFVSRRASAVMTRHRLRQVLVERRCLNFSRHAPLFLWSHPTEVGESVWLLLRAGISPSDVEDQVEWIASGCFARDARVTPTRRMTALVRVDVIRRDPLARDLIASELDDWTAATGAAPPRGTVIVPPKPVNQHHSGTSRAAGSNGVPTPRPTLDDRDDAPVVIDHPEPAQPEGAENERTAVPDRGGDWSDYV</sequence>
<organism evidence="3 4">
    <name type="scientific">Actinomycetospora straminea</name>
    <dbReference type="NCBI Taxonomy" id="663607"/>
    <lineage>
        <taxon>Bacteria</taxon>
        <taxon>Bacillati</taxon>
        <taxon>Actinomycetota</taxon>
        <taxon>Actinomycetes</taxon>
        <taxon>Pseudonocardiales</taxon>
        <taxon>Pseudonocardiaceae</taxon>
        <taxon>Actinomycetospora</taxon>
    </lineage>
</organism>
<feature type="region of interest" description="Disordered" evidence="1">
    <location>
        <begin position="201"/>
        <end position="279"/>
    </location>
</feature>
<keyword evidence="2" id="KW-1133">Transmembrane helix</keyword>
<feature type="transmembrane region" description="Helical" evidence="2">
    <location>
        <begin position="70"/>
        <end position="90"/>
    </location>
</feature>
<feature type="transmembrane region" description="Helical" evidence="2">
    <location>
        <begin position="45"/>
        <end position="64"/>
    </location>
</feature>
<evidence type="ECO:0000313" key="3">
    <source>
        <dbReference type="EMBL" id="GAA4862262.1"/>
    </source>
</evidence>
<reference evidence="4" key="1">
    <citation type="journal article" date="2019" name="Int. J. Syst. Evol. Microbiol.">
        <title>The Global Catalogue of Microorganisms (GCM) 10K type strain sequencing project: providing services to taxonomists for standard genome sequencing and annotation.</title>
        <authorList>
            <consortium name="The Broad Institute Genomics Platform"/>
            <consortium name="The Broad Institute Genome Sequencing Center for Infectious Disease"/>
            <person name="Wu L."/>
            <person name="Ma J."/>
        </authorList>
    </citation>
    <scope>NUCLEOTIDE SEQUENCE [LARGE SCALE GENOMIC DNA]</scope>
    <source>
        <strain evidence="4">JCM 17983</strain>
    </source>
</reference>
<name>A0ABP9DWM1_9PSEU</name>
<feature type="compositionally biased region" description="Basic and acidic residues" evidence="1">
    <location>
        <begin position="262"/>
        <end position="279"/>
    </location>
</feature>
<gene>
    <name evidence="3" type="ORF">GCM10023203_07290</name>
</gene>
<dbReference type="Proteomes" id="UP001500457">
    <property type="component" value="Unassembled WGS sequence"/>
</dbReference>
<evidence type="ECO:0000256" key="2">
    <source>
        <dbReference type="SAM" id="Phobius"/>
    </source>
</evidence>